<feature type="compositionally biased region" description="Basic residues" evidence="1">
    <location>
        <begin position="70"/>
        <end position="80"/>
    </location>
</feature>
<feature type="compositionally biased region" description="Basic and acidic residues" evidence="1">
    <location>
        <begin position="58"/>
        <end position="69"/>
    </location>
</feature>
<evidence type="ECO:0000313" key="3">
    <source>
        <dbReference type="Proteomes" id="UP000271003"/>
    </source>
</evidence>
<accession>A0A2Z6IBP4</accession>
<gene>
    <name evidence="2" type="ORF">SUTMEG_18200</name>
</gene>
<dbReference type="KEGG" id="sutt:SUTMEG_18200"/>
<feature type="region of interest" description="Disordered" evidence="1">
    <location>
        <begin position="53"/>
        <end position="85"/>
    </location>
</feature>
<dbReference type="Proteomes" id="UP000271003">
    <property type="component" value="Chromosome"/>
</dbReference>
<keyword evidence="3" id="KW-1185">Reference proteome</keyword>
<sequence length="120" mass="13498">MIFQNGLRLGCRAFATSELLVGGRGPLGLRFGGRQKLRAHVGDFKRGDIRRRQASRCNDQRGRKRDEVFRRRKNGPKHGKKLNECRENMRDVRTARLGEAAGRGLVVRIAQSSGSNVARV</sequence>
<protein>
    <submittedName>
        <fullName evidence="2">Uncharacterized protein</fullName>
    </submittedName>
</protein>
<proteinExistence type="predicted"/>
<organism evidence="2 3">
    <name type="scientific">Sutterella megalosphaeroides</name>
    <dbReference type="NCBI Taxonomy" id="2494234"/>
    <lineage>
        <taxon>Bacteria</taxon>
        <taxon>Pseudomonadati</taxon>
        <taxon>Pseudomonadota</taxon>
        <taxon>Betaproteobacteria</taxon>
        <taxon>Burkholderiales</taxon>
        <taxon>Sutterellaceae</taxon>
        <taxon>Sutterella</taxon>
    </lineage>
</organism>
<dbReference type="AlphaFoldDB" id="A0A2Z6IBP4"/>
<reference evidence="2 3" key="1">
    <citation type="journal article" date="2018" name="Int. J. Syst. Evol. Microbiol.">
        <title>Mesosutterella multiformis gen. nov., sp. nov., a member of the family Sutterellaceae and Sutterella megalosphaeroides sp. nov., isolated from human faeces.</title>
        <authorList>
            <person name="Sakamoto M."/>
            <person name="Ikeyama N."/>
            <person name="Kunihiro T."/>
            <person name="Iino T."/>
            <person name="Yuki M."/>
            <person name="Ohkuma M."/>
        </authorList>
    </citation>
    <scope>NUCLEOTIDE SEQUENCE [LARGE SCALE GENOMIC DNA]</scope>
    <source>
        <strain evidence="2 3">6FBBBH3</strain>
    </source>
</reference>
<evidence type="ECO:0000256" key="1">
    <source>
        <dbReference type="SAM" id="MobiDB-lite"/>
    </source>
</evidence>
<name>A0A2Z6IBP4_9BURK</name>
<dbReference type="EMBL" id="AP018786">
    <property type="protein sequence ID" value="BBF23929.1"/>
    <property type="molecule type" value="Genomic_DNA"/>
</dbReference>
<evidence type="ECO:0000313" key="2">
    <source>
        <dbReference type="EMBL" id="BBF23929.1"/>
    </source>
</evidence>